<evidence type="ECO:0000313" key="2">
    <source>
        <dbReference type="EMBL" id="SIR71173.1"/>
    </source>
</evidence>
<evidence type="ECO:0000259" key="1">
    <source>
        <dbReference type="Pfam" id="PF16177"/>
    </source>
</evidence>
<dbReference type="Gene3D" id="3.40.50.12780">
    <property type="entry name" value="N-terminal domain of ligase-like"/>
    <property type="match status" value="1"/>
</dbReference>
<dbReference type="InterPro" id="IPR032387">
    <property type="entry name" value="ACAS_N"/>
</dbReference>
<dbReference type="Pfam" id="PF16177">
    <property type="entry name" value="ACAS_N"/>
    <property type="match status" value="1"/>
</dbReference>
<dbReference type="RefSeq" id="WP_239105056.1">
    <property type="nucleotide sequence ID" value="NZ_FTNI01000013.1"/>
</dbReference>
<protein>
    <submittedName>
        <fullName evidence="2">Propionyl-CoA synthetase</fullName>
    </submittedName>
</protein>
<dbReference type="PANTHER" id="PTHR43347">
    <property type="entry name" value="ACYL-COA SYNTHETASE"/>
    <property type="match status" value="1"/>
</dbReference>
<feature type="domain" description="Acetyl-coenzyme A synthetase N-terminal" evidence="1">
    <location>
        <begin position="24"/>
        <end position="78"/>
    </location>
</feature>
<organism evidence="2 3">
    <name type="scientific">Microbispora rosea</name>
    <dbReference type="NCBI Taxonomy" id="58117"/>
    <lineage>
        <taxon>Bacteria</taxon>
        <taxon>Bacillati</taxon>
        <taxon>Actinomycetota</taxon>
        <taxon>Actinomycetes</taxon>
        <taxon>Streptosporangiales</taxon>
        <taxon>Streptosporangiaceae</taxon>
        <taxon>Microbispora</taxon>
    </lineage>
</organism>
<dbReference type="Proteomes" id="UP000186096">
    <property type="component" value="Unassembled WGS sequence"/>
</dbReference>
<proteinExistence type="predicted"/>
<dbReference type="EMBL" id="FTNI01000013">
    <property type="protein sequence ID" value="SIR71173.1"/>
    <property type="molecule type" value="Genomic_DNA"/>
</dbReference>
<keyword evidence="3" id="KW-1185">Reference proteome</keyword>
<accession>A0A1N7D5N6</accession>
<dbReference type="SUPFAM" id="SSF56801">
    <property type="entry name" value="Acetyl-CoA synthetase-like"/>
    <property type="match status" value="1"/>
</dbReference>
<evidence type="ECO:0000313" key="3">
    <source>
        <dbReference type="Proteomes" id="UP000186096"/>
    </source>
</evidence>
<dbReference type="STRING" id="58117.SAMN05421833_113156"/>
<sequence>MDVTPAPSPGAEDERLTGSMMGDYRDAYSASRKDPDAFRHAAADAVTWSRRPRRGLDAGRAPFYHWFPDGELNTCYTALDRHVDAGHGDRPPCSTTRR</sequence>
<dbReference type="PANTHER" id="PTHR43347:SF3">
    <property type="entry name" value="ACYL-COA SYNTHETASE SHORT-CHAIN FAMILY MEMBER 3, MITOCHONDRIAL"/>
    <property type="match status" value="1"/>
</dbReference>
<name>A0A1N7D5N6_9ACTN</name>
<dbReference type="AlphaFoldDB" id="A0A1N7D5N6"/>
<gene>
    <name evidence="2" type="ORF">SAMN05421833_113156</name>
</gene>
<dbReference type="GO" id="GO:0050218">
    <property type="term" value="F:propionate-CoA ligase activity"/>
    <property type="evidence" value="ECO:0007669"/>
    <property type="project" value="TreeGrafter"/>
</dbReference>
<dbReference type="InterPro" id="IPR042099">
    <property type="entry name" value="ANL_N_sf"/>
</dbReference>
<reference evidence="3" key="1">
    <citation type="submission" date="2017-01" db="EMBL/GenBank/DDBJ databases">
        <authorList>
            <person name="Varghese N."/>
            <person name="Submissions S."/>
        </authorList>
    </citation>
    <scope>NUCLEOTIDE SEQUENCE [LARGE SCALE GENOMIC DNA]</scope>
    <source>
        <strain evidence="3">ATCC 12950</strain>
    </source>
</reference>